<dbReference type="PANTHER" id="PTHR31669">
    <property type="entry name" value="PROTEIN FAR1-RELATED SEQUENCE 10-RELATED"/>
    <property type="match status" value="1"/>
</dbReference>
<dbReference type="STRING" id="4536.A0A0E0J072"/>
<dbReference type="Gramene" id="ONIVA11G08300.1">
    <property type="protein sequence ID" value="ONIVA11G08300.1"/>
    <property type="gene ID" value="ONIVA11G08300"/>
</dbReference>
<dbReference type="GO" id="GO:0005634">
    <property type="term" value="C:nucleus"/>
    <property type="evidence" value="ECO:0007669"/>
    <property type="project" value="UniProtKB-SubCell"/>
</dbReference>
<sequence>MCAKICARIGDGGCISLDDEEVPPPVVPELCAALPPPQPVAEVQVCSEEVLVIAVPVPNEERAIVLHKPDDAARNLLLGPLRPEFPLRVSPDWIHGLKSTGLREARDLHGRDLHRALFEELTMDETSNLTMVPWVPVPSNSQEASTSGAATTTTEMMDAEDTSMEDAAAVTGPSSAGEPAAGMEFASPEEARAFYCTYAARAGFRVRSSKSFASRIDDAIIMRRFVCTRQGLPSRKDTLLDASKKRRNRASARAACPAMLQVNRRPSSRWLVSRCHSTLKDELKECVTELERIDEFESTWRMLLSKYNLFGNEWLQTIYSIRHQWVPAYLKDSFFEEGATSEEIYKTAKEALQKAFAEILPQSGRLIRIMSMNMLLSPFRTDVELDALCQKGNCINYRKQQHNCTMSSISHPLNHSFI</sequence>
<dbReference type="GO" id="GO:0008270">
    <property type="term" value="F:zinc ion binding"/>
    <property type="evidence" value="ECO:0007669"/>
    <property type="project" value="UniProtKB-UniRule"/>
</dbReference>
<proteinExistence type="inferred from homology"/>
<dbReference type="InterPro" id="IPR031052">
    <property type="entry name" value="FHY3/FAR1"/>
</dbReference>
<reference evidence="3" key="1">
    <citation type="submission" date="2015-04" db="UniProtKB">
        <authorList>
            <consortium name="EnsemblPlants"/>
        </authorList>
    </citation>
    <scope>IDENTIFICATION</scope>
    <source>
        <strain evidence="3">SL10</strain>
    </source>
</reference>
<evidence type="ECO:0000259" key="2">
    <source>
        <dbReference type="Pfam" id="PF03101"/>
    </source>
</evidence>
<dbReference type="Pfam" id="PF03101">
    <property type="entry name" value="FAR1"/>
    <property type="match status" value="1"/>
</dbReference>
<comment type="function">
    <text evidence="1">Putative transcription activator involved in regulating light control of development.</text>
</comment>
<dbReference type="InterPro" id="IPR004330">
    <property type="entry name" value="FAR1_DNA_bnd_dom"/>
</dbReference>
<comment type="similarity">
    <text evidence="1">Belongs to the FHY3/FAR1 family.</text>
</comment>
<dbReference type="AlphaFoldDB" id="A0A0E0J072"/>
<accession>A0A0E0J072</accession>
<evidence type="ECO:0000256" key="1">
    <source>
        <dbReference type="RuleBase" id="RU367018"/>
    </source>
</evidence>
<keyword evidence="1" id="KW-0479">Metal-binding</keyword>
<feature type="domain" description="FAR1" evidence="2">
    <location>
        <begin position="194"/>
        <end position="275"/>
    </location>
</feature>
<keyword evidence="1" id="KW-0863">Zinc-finger</keyword>
<keyword evidence="1" id="KW-0862">Zinc</keyword>
<keyword evidence="4" id="KW-1185">Reference proteome</keyword>
<dbReference type="Proteomes" id="UP000006591">
    <property type="component" value="Chromosome 11"/>
</dbReference>
<comment type="subcellular location">
    <subcellularLocation>
        <location evidence="1">Nucleus</location>
    </subcellularLocation>
</comment>
<dbReference type="EnsemblPlants" id="ONIVA11G08300.1">
    <property type="protein sequence ID" value="ONIVA11G08300.1"/>
    <property type="gene ID" value="ONIVA11G08300"/>
</dbReference>
<dbReference type="HOGENOM" id="CLU_657859_0_0_1"/>
<evidence type="ECO:0000313" key="4">
    <source>
        <dbReference type="Proteomes" id="UP000006591"/>
    </source>
</evidence>
<keyword evidence="1" id="KW-0539">Nucleus</keyword>
<protein>
    <recommendedName>
        <fullName evidence="1">Protein FAR1-RELATED SEQUENCE</fullName>
    </recommendedName>
</protein>
<dbReference type="GO" id="GO:0006355">
    <property type="term" value="P:regulation of DNA-templated transcription"/>
    <property type="evidence" value="ECO:0007669"/>
    <property type="project" value="UniProtKB-UniRule"/>
</dbReference>
<reference evidence="3" key="2">
    <citation type="submission" date="2018-04" db="EMBL/GenBank/DDBJ databases">
        <title>OnivRS2 (Oryza nivara Reference Sequence Version 2).</title>
        <authorList>
            <person name="Zhang J."/>
            <person name="Kudrna D."/>
            <person name="Lee S."/>
            <person name="Talag J."/>
            <person name="Rajasekar S."/>
            <person name="Welchert J."/>
            <person name="Hsing Y.-I."/>
            <person name="Wing R.A."/>
        </authorList>
    </citation>
    <scope>NUCLEOTIDE SEQUENCE [LARGE SCALE GENOMIC DNA]</scope>
    <source>
        <strain evidence="3">SL10</strain>
    </source>
</reference>
<organism evidence="3">
    <name type="scientific">Oryza nivara</name>
    <name type="common">Indian wild rice</name>
    <name type="synonym">Oryza sativa f. spontanea</name>
    <dbReference type="NCBI Taxonomy" id="4536"/>
    <lineage>
        <taxon>Eukaryota</taxon>
        <taxon>Viridiplantae</taxon>
        <taxon>Streptophyta</taxon>
        <taxon>Embryophyta</taxon>
        <taxon>Tracheophyta</taxon>
        <taxon>Spermatophyta</taxon>
        <taxon>Magnoliopsida</taxon>
        <taxon>Liliopsida</taxon>
        <taxon>Poales</taxon>
        <taxon>Poaceae</taxon>
        <taxon>BOP clade</taxon>
        <taxon>Oryzoideae</taxon>
        <taxon>Oryzeae</taxon>
        <taxon>Oryzinae</taxon>
        <taxon>Oryza</taxon>
    </lineage>
</organism>
<dbReference type="PANTHER" id="PTHR31669:SF179">
    <property type="entry name" value="PROTEIN FAR1-RELATED SEQUENCE 5"/>
    <property type="match status" value="1"/>
</dbReference>
<name>A0A0E0J072_ORYNI</name>
<evidence type="ECO:0000313" key="3">
    <source>
        <dbReference type="EnsemblPlants" id="ONIVA11G08300.1"/>
    </source>
</evidence>